<feature type="transmembrane region" description="Helical" evidence="1">
    <location>
        <begin position="468"/>
        <end position="489"/>
    </location>
</feature>
<dbReference type="PANTHER" id="PTHR32063">
    <property type="match status" value="1"/>
</dbReference>
<protein>
    <submittedName>
        <fullName evidence="2">AcrB/AcrD/AcrF family protein</fullName>
    </submittedName>
</protein>
<dbReference type="Gene3D" id="3.30.70.1430">
    <property type="entry name" value="Multidrug efflux transporter AcrB pore domain"/>
    <property type="match status" value="2"/>
</dbReference>
<dbReference type="SUPFAM" id="SSF82714">
    <property type="entry name" value="Multidrug efflux transporter AcrB TolC docking domain, DN and DC subdomains"/>
    <property type="match status" value="2"/>
</dbReference>
<keyword evidence="1" id="KW-0472">Membrane</keyword>
<dbReference type="Gene3D" id="3.30.70.1440">
    <property type="entry name" value="Multidrug efflux transporter AcrB pore domain"/>
    <property type="match status" value="1"/>
</dbReference>
<feature type="transmembrane region" description="Helical" evidence="1">
    <location>
        <begin position="20"/>
        <end position="38"/>
    </location>
</feature>
<feature type="transmembrane region" description="Helical" evidence="1">
    <location>
        <begin position="364"/>
        <end position="384"/>
    </location>
</feature>
<dbReference type="Proteomes" id="UP000015729">
    <property type="component" value="Unassembled WGS sequence"/>
</dbReference>
<name>S6USZ3_PSESF</name>
<feature type="transmembrane region" description="Helical" evidence="1">
    <location>
        <begin position="963"/>
        <end position="982"/>
    </location>
</feature>
<evidence type="ECO:0000313" key="2">
    <source>
        <dbReference type="EMBL" id="EPN57575.1"/>
    </source>
</evidence>
<sequence length="1029" mass="112348">MSEGRFNLSALAVRERSITLFLICLISLAGVIAFFKLGRAEDPAFTVKVMTVVSVWPGATAQEMQDQVAEKIEKRLQELRWYDRTETYTRPGMAFTTLTLLDSTPPSQVPDEFYQARKKIGDEAMTLPAGVIGPMVNDEYSDVTFALFALKAKGEPQRVLARDAESLRQRLLHVPGVKKVNIVGEQPERIYVEFSHERLATLGISPQEVFAALNNQNALTPAGSVETRGPQVFIRLDGAFDELQKIRDTPVVAQGRTLKLADIATVKRGYEDPATFMIRNGGEPALLLGIVMRDGWNGLDLGKALDHEVGAINAELPLGMSLNKVTDQAVNISSAVDEFMIKFFVALLVVMLVCFISMGWRVGVVVAAAVPLTLAVVFVIMAMSGKNFDRITLGSLILALGLLVDDAIIAIEMMVVKMEEGYDRIAASAYAWSHTAAPMLSGTLVTAVGFMPNGFARSTAGEYTSNMFWIVGIALIASWVVAVFFTPYLGVKLLPEVKQVEGGHAALYDTPRYNRFRWVLAHVIAGKWLVAGSVIGLFVLAVLGMGLVKKQFFPVSDRPEVLVELQMPYGTSIAQTSAAAAKVERWLAEQAEAGIVTAYIGQGAPRFYMAMGPELPDPSFAKIVVRTDSQEQRETLKHRLRQAISEGLAGEAQVRVTQLVFGPYSPYPVAYRVTGHDPDTLRSIAAQVQQVLSASPMMRTVNTDWGTRTPTLHFTLQQDRMQAIGLSSSQVAQQLQFLLTGLPVTAVREDIRTVQVVARSAGDTRLDPAKIMDFTLTGVDGQRVPLSQIGTVDVRMEEPVMRRRDRTPTITVRGDIADGLQPPDVSTAITRQLQPIIDTLPNGYRIDQAGSIEESGKAMAAMLPLFPIMLAVTLIILILQVRSISAMVMVFLTSPLGLIGVVPTLILFQQPFGINALVGLIALSGILMRNTLILIGQIHHNEQTGLDPFQAVVKATVQRARPVILTALAAILAFIPLTHSVFWGTLAYTLIGGTFAGTVLTLVFLPAMYSIWFRIRPDGGERRPETQPA</sequence>
<dbReference type="InterPro" id="IPR027463">
    <property type="entry name" value="AcrB_DN_DC_subdom"/>
</dbReference>
<accession>S6USZ3</accession>
<reference evidence="2 3" key="1">
    <citation type="journal article" date="2013" name="PLoS Pathog.">
        <title>Genomic analysis of the Kiwifruit pathogen Pseudomonas syringae pv. actinidiae provides insight into the origins of an emergent plant disease.</title>
        <authorList>
            <person name="McCann H.C."/>
            <person name="Rikkerink E.H."/>
            <person name="Bertels F."/>
            <person name="Fiers M."/>
            <person name="Lu A."/>
            <person name="Rees-George J."/>
            <person name="Andersen M.T."/>
            <person name="Gleave A.P."/>
            <person name="Haubold B."/>
            <person name="Wohlers M.W."/>
            <person name="Guttman D.S."/>
            <person name="Wang P.W."/>
            <person name="Straub C."/>
            <person name="Vanneste J.L."/>
            <person name="Rainey P.B."/>
            <person name="Templeton M.D."/>
        </authorList>
    </citation>
    <scope>NUCLEOTIDE SEQUENCE [LARGE SCALE GENOMIC DNA]</scope>
    <source>
        <strain evidence="2 3">ICMP 18807</strain>
    </source>
</reference>
<dbReference type="Gene3D" id="3.30.70.1320">
    <property type="entry name" value="Multidrug efflux transporter AcrB pore domain like"/>
    <property type="match status" value="1"/>
</dbReference>
<dbReference type="RefSeq" id="WP_017709019.1">
    <property type="nucleotide sequence ID" value="NZ_ANJL01000022.1"/>
</dbReference>
<feature type="transmembrane region" description="Helical" evidence="1">
    <location>
        <begin position="884"/>
        <end position="908"/>
    </location>
</feature>
<proteinExistence type="predicted"/>
<keyword evidence="1" id="KW-1133">Transmembrane helix</keyword>
<dbReference type="PRINTS" id="PR00702">
    <property type="entry name" value="ACRIFLAVINRP"/>
</dbReference>
<dbReference type="InterPro" id="IPR001036">
    <property type="entry name" value="Acrflvin-R"/>
</dbReference>
<keyword evidence="1" id="KW-0812">Transmembrane</keyword>
<dbReference type="AlphaFoldDB" id="S6USZ3"/>
<gene>
    <name evidence="2" type="ORF">A244_11987</name>
</gene>
<feature type="transmembrane region" description="Helical" evidence="1">
    <location>
        <begin position="858"/>
        <end position="878"/>
    </location>
</feature>
<feature type="transmembrane region" description="Helical" evidence="1">
    <location>
        <begin position="339"/>
        <end position="358"/>
    </location>
</feature>
<feature type="transmembrane region" description="Helical" evidence="1">
    <location>
        <begin position="436"/>
        <end position="456"/>
    </location>
</feature>
<evidence type="ECO:0000256" key="1">
    <source>
        <dbReference type="SAM" id="Phobius"/>
    </source>
</evidence>
<feature type="transmembrane region" description="Helical" evidence="1">
    <location>
        <begin position="396"/>
        <end position="416"/>
    </location>
</feature>
<dbReference type="Gene3D" id="3.30.2090.10">
    <property type="entry name" value="Multidrug efflux transporter AcrB TolC docking domain, DN and DC subdomains"/>
    <property type="match status" value="2"/>
</dbReference>
<dbReference type="PANTHER" id="PTHR32063:SF18">
    <property type="entry name" value="CATION EFFLUX SYSTEM PROTEIN"/>
    <property type="match status" value="1"/>
</dbReference>
<dbReference type="GO" id="GO:0042910">
    <property type="term" value="F:xenobiotic transmembrane transporter activity"/>
    <property type="evidence" value="ECO:0007669"/>
    <property type="project" value="TreeGrafter"/>
</dbReference>
<dbReference type="SUPFAM" id="SSF82866">
    <property type="entry name" value="Multidrug efflux transporter AcrB transmembrane domain"/>
    <property type="match status" value="2"/>
</dbReference>
<evidence type="ECO:0000313" key="3">
    <source>
        <dbReference type="Proteomes" id="UP000015729"/>
    </source>
</evidence>
<comment type="caution">
    <text evidence="2">The sequence shown here is derived from an EMBL/GenBank/DDBJ whole genome shotgun (WGS) entry which is preliminary data.</text>
</comment>
<feature type="transmembrane region" description="Helical" evidence="1">
    <location>
        <begin position="988"/>
        <end position="1013"/>
    </location>
</feature>
<dbReference type="Gene3D" id="1.20.1640.10">
    <property type="entry name" value="Multidrug efflux transporter AcrB transmembrane domain"/>
    <property type="match status" value="2"/>
</dbReference>
<dbReference type="Pfam" id="PF00873">
    <property type="entry name" value="ACR_tran"/>
    <property type="match status" value="1"/>
</dbReference>
<dbReference type="SUPFAM" id="SSF82693">
    <property type="entry name" value="Multidrug efflux transporter AcrB pore domain, PN1, PN2, PC1 and PC2 subdomains"/>
    <property type="match status" value="2"/>
</dbReference>
<feature type="transmembrane region" description="Helical" evidence="1">
    <location>
        <begin position="528"/>
        <end position="548"/>
    </location>
</feature>
<dbReference type="GO" id="GO:0005886">
    <property type="term" value="C:plasma membrane"/>
    <property type="evidence" value="ECO:0007669"/>
    <property type="project" value="TreeGrafter"/>
</dbReference>
<dbReference type="PATRIC" id="fig|1194404.4.peg.2478"/>
<organism evidence="2 3">
    <name type="scientific">Pseudomonas syringae pv. actinidiae ICMP 18807</name>
    <dbReference type="NCBI Taxonomy" id="1194404"/>
    <lineage>
        <taxon>Bacteria</taxon>
        <taxon>Pseudomonadati</taxon>
        <taxon>Pseudomonadota</taxon>
        <taxon>Gammaproteobacteria</taxon>
        <taxon>Pseudomonadales</taxon>
        <taxon>Pseudomonadaceae</taxon>
        <taxon>Pseudomonas</taxon>
        <taxon>Pseudomonas syringae</taxon>
    </lineage>
</organism>
<dbReference type="EMBL" id="AOKG01000809">
    <property type="protein sequence ID" value="EPN57575.1"/>
    <property type="molecule type" value="Genomic_DNA"/>
</dbReference>